<evidence type="ECO:0000313" key="1">
    <source>
        <dbReference type="EMBL" id="QSQ16888.1"/>
    </source>
</evidence>
<proteinExistence type="predicted"/>
<gene>
    <name evidence="1" type="ORF">JY572_12910</name>
</gene>
<protein>
    <submittedName>
        <fullName evidence="1">Uncharacterized protein</fullName>
    </submittedName>
</protein>
<dbReference type="Proteomes" id="UP000663090">
    <property type="component" value="Chromosome"/>
</dbReference>
<keyword evidence="2" id="KW-1185">Reference proteome</keyword>
<evidence type="ECO:0000313" key="2">
    <source>
        <dbReference type="Proteomes" id="UP000663090"/>
    </source>
</evidence>
<accession>A0ABX7NEQ9</accession>
<reference evidence="1 2" key="1">
    <citation type="submission" date="2021-02" db="EMBL/GenBank/DDBJ databases">
        <title>De Novo genome assembly of isolated myxobacteria.</title>
        <authorList>
            <person name="Stevens D.C."/>
        </authorList>
    </citation>
    <scope>NUCLEOTIDE SEQUENCE [LARGE SCALE GENOMIC DNA]</scope>
    <source>
        <strain evidence="1 2">SCHIC003</strain>
    </source>
</reference>
<dbReference type="RefSeq" id="WP_206718524.1">
    <property type="nucleotide sequence ID" value="NZ_CP071091.1"/>
</dbReference>
<dbReference type="EMBL" id="CP071091">
    <property type="protein sequence ID" value="QSQ16888.1"/>
    <property type="molecule type" value="Genomic_DNA"/>
</dbReference>
<organism evidence="1 2">
    <name type="scientific">Myxococcus landrumensis</name>
    <dbReference type="NCBI Taxonomy" id="2813577"/>
    <lineage>
        <taxon>Bacteria</taxon>
        <taxon>Pseudomonadati</taxon>
        <taxon>Myxococcota</taxon>
        <taxon>Myxococcia</taxon>
        <taxon>Myxococcales</taxon>
        <taxon>Cystobacterineae</taxon>
        <taxon>Myxococcaceae</taxon>
        <taxon>Myxococcus</taxon>
    </lineage>
</organism>
<name>A0ABX7NEQ9_9BACT</name>
<sequence>MSRLLDSLPELYRELLPGFFRQDVPEETKATCSNCAMCKDTAQGAVEAVDGVSRFFRPDTKCCTYFPRLPNYLVGALLSDDRPELAEGRRRMEARITSRIGVTPQWVKPPAKFSFLYKNGHQFFGRAASLRCPYYGETSGGCTIWPYREAVCSTFFCKYVAGNDGRKFWMSLKTYLTLTEIQLSRWASLQLLPDYVLSGKDRADRGESTPLAVEDLDDAPPPPRAYADLWKEHTGRELEYYRECYRRVRALSADDLDRLLGFDGHVELKTVETLFATANSPRLPRTLKFNPDATVQWLPDGNVALGAYSDFDAIALPGEAYGLLVEFTGRQPVEAVREHLREHKQADLSEDVLLELYRHRILVEA</sequence>